<comment type="subcellular location">
    <subcellularLocation>
        <location evidence="1">Cell inner membrane</location>
        <topology evidence="1">Multi-pass membrane protein</topology>
    </subcellularLocation>
</comment>
<feature type="transmembrane region" description="Helical" evidence="10">
    <location>
        <begin position="138"/>
        <end position="156"/>
    </location>
</feature>
<keyword evidence="6 10" id="KW-0812">Transmembrane</keyword>
<sequence length="417" mass="45431">MQTKPASTYKKPLWHGILLVAGGAIGAGMFALPMVSAGPWFLWASLGFLLVWLVTYLSASLFAKVNISLVENPKTSLNVMHSFSSLVSYVLGKPWARANNLCIIFIMMILMYAYTTAGASIIQSSFSAINIETSPSSRAWLSLCFALATGTIVLIGTTFVSRIMLGLMLAMLISFIIAMFGIYPNLQVEKLFMAKGANSVYLLAAIPVYVTAFACTGLVPSLVRHYENQNAKVNKCIFWGTLLALFVYLIWLTATLGSIGRDGFLQIVKGGSDLGTLNKALVDAGSNPNIQGRLSLFSHCAIITSFLSVGLGLFHFIQDRLSLNKTFRDKSLAASICFVPPAIASFFFPYGFVHAIAYAGMFVAFSFFILPGILALSVFKNQHRPLLKTQSYLAIIFGVLIIILKIAMTLSLLPTFR</sequence>
<evidence type="ECO:0000256" key="7">
    <source>
        <dbReference type="ARBA" id="ARBA00022970"/>
    </source>
</evidence>
<feature type="transmembrane region" description="Helical" evidence="10">
    <location>
        <begin position="203"/>
        <end position="224"/>
    </location>
</feature>
<dbReference type="Gene3D" id="1.20.1740.10">
    <property type="entry name" value="Amino acid/polyamine transporter I"/>
    <property type="match status" value="1"/>
</dbReference>
<evidence type="ECO:0000313" key="11">
    <source>
        <dbReference type="EMBL" id="MDT0596576.1"/>
    </source>
</evidence>
<dbReference type="PRINTS" id="PR00166">
    <property type="entry name" value="AROAAPRMEASE"/>
</dbReference>
<feature type="transmembrane region" description="Helical" evidence="10">
    <location>
        <begin position="163"/>
        <end position="183"/>
    </location>
</feature>
<dbReference type="RefSeq" id="WP_311370161.1">
    <property type="nucleotide sequence ID" value="NZ_JAVRHX010000008.1"/>
</dbReference>
<evidence type="ECO:0000256" key="8">
    <source>
        <dbReference type="ARBA" id="ARBA00022989"/>
    </source>
</evidence>
<keyword evidence="3" id="KW-0813">Transport</keyword>
<dbReference type="Proteomes" id="UP001253545">
    <property type="component" value="Unassembled WGS sequence"/>
</dbReference>
<comment type="caution">
    <text evidence="11">The sequence shown here is derived from an EMBL/GenBank/DDBJ whole genome shotgun (WGS) entry which is preliminary data.</text>
</comment>
<evidence type="ECO:0000256" key="9">
    <source>
        <dbReference type="ARBA" id="ARBA00023136"/>
    </source>
</evidence>
<accession>A0ABU2ZWF2</accession>
<dbReference type="PANTHER" id="PTHR46997">
    <property type="entry name" value="LOW AFFINITY TRYPTOPHAN PERMEASE-RELATED"/>
    <property type="match status" value="1"/>
</dbReference>
<dbReference type="PANTHER" id="PTHR46997:SF2">
    <property type="entry name" value="TYROSINE-SPECIFIC TRANSPORT SYSTEM"/>
    <property type="match status" value="1"/>
</dbReference>
<feature type="transmembrane region" description="Helical" evidence="10">
    <location>
        <begin position="101"/>
        <end position="126"/>
    </location>
</feature>
<protein>
    <submittedName>
        <fullName evidence="11">Aromatic amino acid transport family protein</fullName>
    </submittedName>
</protein>
<dbReference type="PROSITE" id="PS00594">
    <property type="entry name" value="AROMATIC_AA_PERMEASE_1"/>
    <property type="match status" value="1"/>
</dbReference>
<feature type="transmembrane region" description="Helical" evidence="10">
    <location>
        <begin position="332"/>
        <end position="350"/>
    </location>
</feature>
<dbReference type="Pfam" id="PF03222">
    <property type="entry name" value="Trp_Tyr_perm"/>
    <property type="match status" value="1"/>
</dbReference>
<evidence type="ECO:0000256" key="4">
    <source>
        <dbReference type="ARBA" id="ARBA00022475"/>
    </source>
</evidence>
<keyword evidence="5" id="KW-0997">Cell inner membrane</keyword>
<keyword evidence="7" id="KW-0029">Amino-acid transport</keyword>
<feature type="transmembrane region" description="Helical" evidence="10">
    <location>
        <begin position="40"/>
        <end position="63"/>
    </location>
</feature>
<name>A0ABU2ZWF2_9ALTE</name>
<keyword evidence="4" id="KW-1003">Cell membrane</keyword>
<organism evidence="11 12">
    <name type="scientific">Glaciecola petra</name>
    <dbReference type="NCBI Taxonomy" id="3075602"/>
    <lineage>
        <taxon>Bacteria</taxon>
        <taxon>Pseudomonadati</taxon>
        <taxon>Pseudomonadota</taxon>
        <taxon>Gammaproteobacteria</taxon>
        <taxon>Alteromonadales</taxon>
        <taxon>Alteromonadaceae</taxon>
        <taxon>Glaciecola</taxon>
    </lineage>
</organism>
<evidence type="ECO:0000256" key="3">
    <source>
        <dbReference type="ARBA" id="ARBA00022448"/>
    </source>
</evidence>
<dbReference type="InterPro" id="IPR013061">
    <property type="entry name" value="Trp/try_permease_CS"/>
</dbReference>
<feature type="transmembrane region" description="Helical" evidence="10">
    <location>
        <begin position="296"/>
        <end position="317"/>
    </location>
</feature>
<keyword evidence="8 10" id="KW-1133">Transmembrane helix</keyword>
<evidence type="ECO:0000313" key="12">
    <source>
        <dbReference type="Proteomes" id="UP001253545"/>
    </source>
</evidence>
<keyword evidence="9 10" id="KW-0472">Membrane</keyword>
<proteinExistence type="inferred from homology"/>
<evidence type="ECO:0000256" key="10">
    <source>
        <dbReference type="SAM" id="Phobius"/>
    </source>
</evidence>
<dbReference type="InterPro" id="IPR018227">
    <property type="entry name" value="Amino_acid_transport_2"/>
</dbReference>
<feature type="transmembrane region" description="Helical" evidence="10">
    <location>
        <begin position="12"/>
        <end position="34"/>
    </location>
</feature>
<evidence type="ECO:0000256" key="6">
    <source>
        <dbReference type="ARBA" id="ARBA00022692"/>
    </source>
</evidence>
<gene>
    <name evidence="11" type="ORF">RM552_17095</name>
</gene>
<keyword evidence="12" id="KW-1185">Reference proteome</keyword>
<evidence type="ECO:0000256" key="5">
    <source>
        <dbReference type="ARBA" id="ARBA00022519"/>
    </source>
</evidence>
<dbReference type="EMBL" id="JAVRHX010000008">
    <property type="protein sequence ID" value="MDT0596576.1"/>
    <property type="molecule type" value="Genomic_DNA"/>
</dbReference>
<feature type="transmembrane region" description="Helical" evidence="10">
    <location>
        <begin position="391"/>
        <end position="413"/>
    </location>
</feature>
<reference evidence="11 12" key="1">
    <citation type="submission" date="2023-09" db="EMBL/GenBank/DDBJ databases">
        <authorList>
            <person name="Rey-Velasco X."/>
        </authorList>
    </citation>
    <scope>NUCLEOTIDE SEQUENCE [LARGE SCALE GENOMIC DNA]</scope>
    <source>
        <strain evidence="11 12">P117</strain>
    </source>
</reference>
<evidence type="ECO:0000256" key="2">
    <source>
        <dbReference type="ARBA" id="ARBA00005452"/>
    </source>
</evidence>
<dbReference type="InterPro" id="IPR013059">
    <property type="entry name" value="Trp_tyr_transpt"/>
</dbReference>
<feature type="transmembrane region" description="Helical" evidence="10">
    <location>
        <begin position="236"/>
        <end position="254"/>
    </location>
</feature>
<evidence type="ECO:0000256" key="1">
    <source>
        <dbReference type="ARBA" id="ARBA00004429"/>
    </source>
</evidence>
<feature type="transmembrane region" description="Helical" evidence="10">
    <location>
        <begin position="356"/>
        <end position="379"/>
    </location>
</feature>
<comment type="similarity">
    <text evidence="2">Belongs to the amino acid/polyamine transporter 2 family. Mtr/TnaB/TyrP permease subfamily.</text>
</comment>